<dbReference type="RefSeq" id="WP_011617854.1">
    <property type="nucleotide sequence ID" value="NC_008314.1"/>
</dbReference>
<evidence type="ECO:0000313" key="5">
    <source>
        <dbReference type="Proteomes" id="UP000008210"/>
    </source>
</evidence>
<name>Q0JYH8_CUPNH</name>
<dbReference type="AlphaFoldDB" id="Q0JYH8"/>
<dbReference type="OrthoDB" id="197187at2"/>
<evidence type="ECO:0000313" key="4">
    <source>
        <dbReference type="EMBL" id="QCC04965.1"/>
    </source>
</evidence>
<sequence>MLRTQYQTFIAATARDWKFLARGSNIRAVDCALEDYWREMNGARDARREIASLNAIVTACIGWLKLKRGKPESRQGLVGGAEKINALFVTRRRAITNLGSEALQELYARLTQLGILTPDLRGRMKFDRRKLLVLGSGVNHGDRSPYVRELRPMGADYQNERLSYLQSGKVQAISGSGVHLTHKNLSQMMPANPQRRAEAEAIASKDVHALTLEDFQLLDAIGRENLVTGDVNYLTKSERMRYMAIVGDDGLLYDVNNQRITTHAVKVTAYAMDKYGSLFIKDADPLDDAMFFNHSSFNAGNDVICAGTLTIRNGSLRVIDNNSGHYKPTRENLHNCLSVLASEGLACSWASVNLYVFVMGEKQEHRYTANEFLRDPNGRPMRIAGGR</sequence>
<keyword evidence="5" id="KW-1185">Reference proteome</keyword>
<organism evidence="3 5">
    <name type="scientific">Cupriavidus necator (strain ATCC 17699 / DSM 428 / KCTC 22496 / NCIMB 10442 / H16 / Stanier 337)</name>
    <name type="common">Ralstonia eutropha</name>
    <dbReference type="NCBI Taxonomy" id="381666"/>
    <lineage>
        <taxon>Bacteria</taxon>
        <taxon>Pseudomonadati</taxon>
        <taxon>Pseudomonadota</taxon>
        <taxon>Betaproteobacteria</taxon>
        <taxon>Burkholderiales</taxon>
        <taxon>Burkholderiaceae</taxon>
        <taxon>Cupriavidus</taxon>
    </lineage>
</organism>
<reference evidence="3 5" key="1">
    <citation type="journal article" date="2006" name="Nat. Biotechnol.">
        <title>Genome sequence of the bioplastic-producing 'Knallgas' bacterium Ralstonia eutropha H16.</title>
        <authorList>
            <person name="Pohlmann A."/>
            <person name="Fricke W.F."/>
            <person name="Reinecke F."/>
            <person name="Kusian B."/>
            <person name="Liesegang H."/>
            <person name="Cramm R."/>
            <person name="Eitinger T."/>
            <person name="Ewering C."/>
            <person name="Potter M."/>
            <person name="Schwartz E."/>
            <person name="Strittmatter A."/>
            <person name="Voss I."/>
            <person name="Gottschalk G."/>
            <person name="Steinbuechel A."/>
            <person name="Friedrich B."/>
            <person name="Bowien B."/>
        </authorList>
    </citation>
    <scope>NUCLEOTIDE SEQUENCE [LARGE SCALE GENOMIC DNA]</scope>
    <source>
        <strain evidence="5">ATCC 17699 / DSM 428 / KCTC 22496 / NCIMB 10442 / H16 / Stanier 337</strain>
        <strain evidence="3">H16</strain>
    </source>
</reference>
<accession>Q0JYH8</accession>
<dbReference type="STRING" id="381666.H16_B2414"/>
<comment type="subcellular location">
    <subcellularLocation>
        <location evidence="1">Cytoplasm</location>
    </subcellularLocation>
</comment>
<protein>
    <submittedName>
        <fullName evidence="3">Uncharacterized protein</fullName>
    </submittedName>
</protein>
<evidence type="ECO:0000313" key="3">
    <source>
        <dbReference type="EMBL" id="CAJ97196.1"/>
    </source>
</evidence>
<reference evidence="4 6" key="2">
    <citation type="submission" date="2019-04" db="EMBL/GenBank/DDBJ databases">
        <title>Long-read de novo sequencing of Cupriavidus necator H16.</title>
        <authorList>
            <person name="Little G.T."/>
            <person name="Ehsaan M."/>
            <person name="Arenas-Lopez C."/>
            <person name="Jawed K."/>
            <person name="Winzer K."/>
            <person name="Kovacs K."/>
            <person name="Malys N."/>
            <person name="Minton N.P."/>
        </authorList>
    </citation>
    <scope>NUCLEOTIDE SEQUENCE [LARGE SCALE GENOMIC DNA]</scope>
    <source>
        <strain evidence="4 6">H16</strain>
    </source>
</reference>
<dbReference type="KEGG" id="reh:H16_B2414"/>
<dbReference type="InterPro" id="IPR044159">
    <property type="entry name" value="IQM"/>
</dbReference>
<dbReference type="PANTHER" id="PTHR31250:SF27">
    <property type="entry name" value="IQ DOMAIN-CONTAINING PROTEIN IQM5"/>
    <property type="match status" value="1"/>
</dbReference>
<evidence type="ECO:0000313" key="6">
    <source>
        <dbReference type="Proteomes" id="UP000296079"/>
    </source>
</evidence>
<dbReference type="EMBL" id="CP039288">
    <property type="protein sequence ID" value="QCC04965.1"/>
    <property type="molecule type" value="Genomic_DNA"/>
</dbReference>
<evidence type="ECO:0000256" key="2">
    <source>
        <dbReference type="ARBA" id="ARBA00022490"/>
    </source>
</evidence>
<dbReference type="EMBL" id="AM260480">
    <property type="protein sequence ID" value="CAJ97196.1"/>
    <property type="molecule type" value="Genomic_DNA"/>
</dbReference>
<keyword evidence="2" id="KW-0963">Cytoplasm</keyword>
<dbReference type="Proteomes" id="UP000008210">
    <property type="component" value="Chromosome 2"/>
</dbReference>
<evidence type="ECO:0000256" key="1">
    <source>
        <dbReference type="ARBA" id="ARBA00004496"/>
    </source>
</evidence>
<dbReference type="Proteomes" id="UP000296079">
    <property type="component" value="Chromosome 2"/>
</dbReference>
<gene>
    <name evidence="3" type="ordered locus">H16_B2414</name>
    <name evidence="4" type="ORF">E6A55_31360</name>
</gene>
<dbReference type="HOGENOM" id="CLU_713133_0_0_4"/>
<proteinExistence type="predicted"/>
<dbReference type="PANTHER" id="PTHR31250">
    <property type="entry name" value="IQ DOMAIN-CONTAINING PROTEIN IQM3"/>
    <property type="match status" value="1"/>
</dbReference>
<dbReference type="GO" id="GO:0005737">
    <property type="term" value="C:cytoplasm"/>
    <property type="evidence" value="ECO:0007669"/>
    <property type="project" value="UniProtKB-SubCell"/>
</dbReference>